<dbReference type="NCBIfam" id="NF047558">
    <property type="entry name" value="TPR_END_plus"/>
    <property type="match status" value="1"/>
</dbReference>
<dbReference type="SUPFAM" id="SSF88713">
    <property type="entry name" value="Glycoside hydrolase/deacetylase"/>
    <property type="match status" value="1"/>
</dbReference>
<evidence type="ECO:0000259" key="4">
    <source>
        <dbReference type="PROSITE" id="PS51677"/>
    </source>
</evidence>
<keyword evidence="2" id="KW-0732">Signal</keyword>
<keyword evidence="5" id="KW-0378">Hydrolase</keyword>
<gene>
    <name evidence="5" type="primary">icaB</name>
    <name evidence="5" type="ORF">CLCOL_10530</name>
</gene>
<reference evidence="5 6" key="1">
    <citation type="submission" date="2016-02" db="EMBL/GenBank/DDBJ databases">
        <title>Genome sequence of Clostridium colicanis DSM 13634.</title>
        <authorList>
            <person name="Poehlein A."/>
            <person name="Daniel R."/>
        </authorList>
    </citation>
    <scope>NUCLEOTIDE SEQUENCE [LARGE SCALE GENOMIC DNA]</scope>
    <source>
        <strain evidence="5 6">DSM 13634</strain>
    </source>
</reference>
<dbReference type="PROSITE" id="PS51677">
    <property type="entry name" value="NODB"/>
    <property type="match status" value="1"/>
</dbReference>
<feature type="domain" description="NodB homology" evidence="4">
    <location>
        <begin position="124"/>
        <end position="337"/>
    </location>
</feature>
<dbReference type="GO" id="GO:0005975">
    <property type="term" value="P:carbohydrate metabolic process"/>
    <property type="evidence" value="ECO:0007669"/>
    <property type="project" value="InterPro"/>
</dbReference>
<dbReference type="EMBL" id="LTBB01000004">
    <property type="protein sequence ID" value="KYH29310.1"/>
    <property type="molecule type" value="Genomic_DNA"/>
</dbReference>
<dbReference type="GO" id="GO:0016810">
    <property type="term" value="F:hydrolase activity, acting on carbon-nitrogen (but not peptide) bonds"/>
    <property type="evidence" value="ECO:0007669"/>
    <property type="project" value="InterPro"/>
</dbReference>
<evidence type="ECO:0000256" key="2">
    <source>
        <dbReference type="ARBA" id="ARBA00022729"/>
    </source>
</evidence>
<feature type="region of interest" description="Disordered" evidence="3">
    <location>
        <begin position="28"/>
        <end position="51"/>
    </location>
</feature>
<dbReference type="InterPro" id="IPR002509">
    <property type="entry name" value="NODB_dom"/>
</dbReference>
<dbReference type="Gene3D" id="3.20.20.370">
    <property type="entry name" value="Glycoside hydrolase/deacetylase"/>
    <property type="match status" value="1"/>
</dbReference>
<name>A0A151AP22_9CLOT</name>
<evidence type="ECO:0000313" key="5">
    <source>
        <dbReference type="EMBL" id="KYH29310.1"/>
    </source>
</evidence>
<sequence>MKKIFYILTVLIFMFSLNGCGIKQTLKNNNSSVSNAEKKSNSIESNDKSADSSPKTEIIALKYNDKGIPVIMYHSIKYEKDNPVRIPKEDFEAQMKYLKDNGYSTLTLDELYDFMEKNVPVPEKSIVLTFDDGYKDNYETAYPILKKYGFKATVFVISSYIGKDEYLTTSQIKELDKNGFDVESHTANHEDLSTLSYEKQLATLKSSKETLEKLLNKEIKYLAYPYGKLNENTIKAVKNAGYKLAFTTDGRWSDKSDGLLTLDRVFISSFHNLDTFIYRITTPDYDFNKIVKSPPTLEDKYSKAYAAFFDHKYEEAIKISDEIIKENPNFFKAYNIKGISQCFSNNFEEGMKNIDKALSINPSYGYGRFNKALAYELYGYYDEALSWYDKALEIEKYVWSYYGKASIYGRRGDVANTVKYLKIAIDMQESVKEEAKKERDFDNVRNSKEFIELVK</sequence>
<dbReference type="InterPro" id="IPR011990">
    <property type="entry name" value="TPR-like_helical_dom_sf"/>
</dbReference>
<dbReference type="Gene3D" id="1.25.40.10">
    <property type="entry name" value="Tetratricopeptide repeat domain"/>
    <property type="match status" value="1"/>
</dbReference>
<dbReference type="PANTHER" id="PTHR34216">
    <property type="match status" value="1"/>
</dbReference>
<dbReference type="InterPro" id="IPR051398">
    <property type="entry name" value="Polysacch_Deacetylase"/>
</dbReference>
<dbReference type="InterPro" id="IPR011330">
    <property type="entry name" value="Glyco_hydro/deAcase_b/a-brl"/>
</dbReference>
<dbReference type="PANTHER" id="PTHR34216:SF3">
    <property type="entry name" value="POLY-BETA-1,6-N-ACETYL-D-GLUCOSAMINE N-DEACETYLASE"/>
    <property type="match status" value="1"/>
</dbReference>
<dbReference type="Proteomes" id="UP000075374">
    <property type="component" value="Unassembled WGS sequence"/>
</dbReference>
<dbReference type="Pfam" id="PF01522">
    <property type="entry name" value="Polysacc_deac_1"/>
    <property type="match status" value="1"/>
</dbReference>
<evidence type="ECO:0000313" key="6">
    <source>
        <dbReference type="Proteomes" id="UP000075374"/>
    </source>
</evidence>
<comment type="caution">
    <text evidence="5">The sequence shown here is derived from an EMBL/GenBank/DDBJ whole genome shotgun (WGS) entry which is preliminary data.</text>
</comment>
<dbReference type="PATRIC" id="fig|1121305.3.peg.1057"/>
<accession>A0A151AP22</accession>
<evidence type="ECO:0000256" key="1">
    <source>
        <dbReference type="ARBA" id="ARBA00004613"/>
    </source>
</evidence>
<dbReference type="GO" id="GO:0005576">
    <property type="term" value="C:extracellular region"/>
    <property type="evidence" value="ECO:0007669"/>
    <property type="project" value="UniProtKB-SubCell"/>
</dbReference>
<dbReference type="InterPro" id="IPR019734">
    <property type="entry name" value="TPR_rpt"/>
</dbReference>
<proteinExistence type="predicted"/>
<dbReference type="SUPFAM" id="SSF48452">
    <property type="entry name" value="TPR-like"/>
    <property type="match status" value="1"/>
</dbReference>
<comment type="subcellular location">
    <subcellularLocation>
        <location evidence="1">Secreted</location>
    </subcellularLocation>
</comment>
<protein>
    <submittedName>
        <fullName evidence="5">Poly-beta-1,6-N-acetyl-D-glucosamine N-deacetylase</fullName>
        <ecNumber evidence="5">3.5.1.-</ecNumber>
    </submittedName>
</protein>
<feature type="compositionally biased region" description="Basic and acidic residues" evidence="3">
    <location>
        <begin position="36"/>
        <end position="50"/>
    </location>
</feature>
<dbReference type="SMART" id="SM00028">
    <property type="entry name" value="TPR"/>
    <property type="match status" value="4"/>
</dbReference>
<evidence type="ECO:0000256" key="3">
    <source>
        <dbReference type="SAM" id="MobiDB-lite"/>
    </source>
</evidence>
<organism evidence="5 6">
    <name type="scientific">Clostridium colicanis DSM 13634</name>
    <dbReference type="NCBI Taxonomy" id="1121305"/>
    <lineage>
        <taxon>Bacteria</taxon>
        <taxon>Bacillati</taxon>
        <taxon>Bacillota</taxon>
        <taxon>Clostridia</taxon>
        <taxon>Eubacteriales</taxon>
        <taxon>Clostridiaceae</taxon>
        <taxon>Clostridium</taxon>
    </lineage>
</organism>
<dbReference type="AlphaFoldDB" id="A0A151AP22"/>
<dbReference type="CDD" id="cd10918">
    <property type="entry name" value="CE4_NodB_like_5s_6s"/>
    <property type="match status" value="1"/>
</dbReference>
<dbReference type="EC" id="3.5.1.-" evidence="5"/>
<keyword evidence="6" id="KW-1185">Reference proteome</keyword>